<organism evidence="3 4">
    <name type="scientific">Thermanaerothrix daxensis</name>
    <dbReference type="NCBI Taxonomy" id="869279"/>
    <lineage>
        <taxon>Bacteria</taxon>
        <taxon>Bacillati</taxon>
        <taxon>Chloroflexota</taxon>
        <taxon>Anaerolineae</taxon>
        <taxon>Anaerolineales</taxon>
        <taxon>Anaerolineaceae</taxon>
        <taxon>Thermanaerothrix</taxon>
    </lineage>
</organism>
<keyword evidence="4" id="KW-1185">Reference proteome</keyword>
<feature type="transmembrane region" description="Helical" evidence="1">
    <location>
        <begin position="170"/>
        <end position="190"/>
    </location>
</feature>
<dbReference type="STRING" id="869279.SE15_12650"/>
<keyword evidence="1" id="KW-1133">Transmembrane helix</keyword>
<dbReference type="PANTHER" id="PTHR42736:SF1">
    <property type="entry name" value="PROTEIN-GLUTAMINE GAMMA-GLUTAMYLTRANSFERASE"/>
    <property type="match status" value="1"/>
</dbReference>
<dbReference type="AlphaFoldDB" id="A0A0N8GQ71"/>
<sequence>MQAKPERWFSFPTAVCLLAAMTVAASHLSSTGWTENLEKVTQAVLAGGLLGLALGYSRFPRRLALALGVGYTAFFVPWQLGLLIQDQSLWLARLNTLYARLYWATYQFVNNRPVTDPLLFLSSMLLLFWGISLSAGYLQVRYGRPWIPIIIGGVSIVLVDIYHPTLGQKGTALATYVVLSLLLITLLHYHHNAAQWERTATAVDMETEFTLGKWALGITLVIVLLAWNAANLTTSAVETPEGATWLRSSWLTLRKRMENLFAPLRGPAVITVQVYSANLNLGTGVSLSEDVVFTAQASQPRPEGAVYYWRAYIYDTYENGVWRNTFEEEVPFEAGEFLTSPNLLYRDRVNIEFTIEANRHLETLYAPSIPLSVDRPVTALIDQRPLAEIPPLEALALKVHPLLRPEERYTVQSLIANPTEADLRAAGRDYPDWIRERYLNVPIPLTFSKLAGTIAGELDNPYDQVVAITQYLRENYIYSTTIPTPPRDRDPILWFLFDLKRGFCNYYATAEVLLVRSLGIPARLAVGYAQGEPDPTNTQFTVRQKHSHAWPEVYFPGIGWVEFEPTSAQPLIVRPSGANLQEELTPPVANPSRSNTRELAEQFNRLEEAEIDGNNNVASPLDSTTFDRFVPFLLVGFALGGLVYAVLRMNQILRTSPERSLAVYLERELLNRGWQAPRWLHLWANYVRLTPMERLFLQVELISRLLRQIAPTGTTPAEHIYALIHEYPDLETPARVFLTEYEKALYSPYTADLTNARQALKKLWQEAWRLRLRQKPLANEARSGLS</sequence>
<dbReference type="RefSeq" id="WP_054522449.1">
    <property type="nucleotide sequence ID" value="NZ_LGKO01000005.1"/>
</dbReference>
<dbReference type="InterPro" id="IPR002931">
    <property type="entry name" value="Transglutaminase-like"/>
</dbReference>
<dbReference type="PANTHER" id="PTHR42736">
    <property type="entry name" value="PROTEIN-GLUTAMINE GAMMA-GLUTAMYLTRANSFERASE"/>
    <property type="match status" value="1"/>
</dbReference>
<dbReference type="EMBL" id="LGKO01000005">
    <property type="protein sequence ID" value="KPL82882.1"/>
    <property type="molecule type" value="Genomic_DNA"/>
</dbReference>
<gene>
    <name evidence="3" type="ORF">SE15_12650</name>
</gene>
<dbReference type="Gene3D" id="3.10.620.30">
    <property type="match status" value="1"/>
</dbReference>
<accession>A0A0N8GQ71</accession>
<dbReference type="InterPro" id="IPR052901">
    <property type="entry name" value="Bact_TGase-like"/>
</dbReference>
<comment type="caution">
    <text evidence="3">The sequence shown here is derived from an EMBL/GenBank/DDBJ whole genome shotgun (WGS) entry which is preliminary data.</text>
</comment>
<proteinExistence type="predicted"/>
<dbReference type="SUPFAM" id="SSF54001">
    <property type="entry name" value="Cysteine proteinases"/>
    <property type="match status" value="1"/>
</dbReference>
<name>A0A0N8GQ71_9CHLR</name>
<feature type="transmembrane region" description="Helical" evidence="1">
    <location>
        <begin position="629"/>
        <end position="647"/>
    </location>
</feature>
<dbReference type="InterPro" id="IPR038765">
    <property type="entry name" value="Papain-like_cys_pep_sf"/>
</dbReference>
<dbReference type="Proteomes" id="UP000050544">
    <property type="component" value="Unassembled WGS sequence"/>
</dbReference>
<feature type="transmembrane region" description="Helical" evidence="1">
    <location>
        <begin position="63"/>
        <end position="84"/>
    </location>
</feature>
<evidence type="ECO:0000259" key="2">
    <source>
        <dbReference type="SMART" id="SM00460"/>
    </source>
</evidence>
<dbReference type="SMART" id="SM00460">
    <property type="entry name" value="TGc"/>
    <property type="match status" value="1"/>
</dbReference>
<evidence type="ECO:0000313" key="3">
    <source>
        <dbReference type="EMBL" id="KPL82882.1"/>
    </source>
</evidence>
<feature type="transmembrane region" description="Helical" evidence="1">
    <location>
        <begin position="211"/>
        <end position="230"/>
    </location>
</feature>
<dbReference type="OrthoDB" id="9804872at2"/>
<protein>
    <recommendedName>
        <fullName evidence="2">Transglutaminase-like domain-containing protein</fullName>
    </recommendedName>
</protein>
<feature type="domain" description="Transglutaminase-like" evidence="2">
    <location>
        <begin position="496"/>
        <end position="567"/>
    </location>
</feature>
<feature type="transmembrane region" description="Helical" evidence="1">
    <location>
        <begin position="145"/>
        <end position="164"/>
    </location>
</feature>
<feature type="transmembrane region" description="Helical" evidence="1">
    <location>
        <begin position="118"/>
        <end position="138"/>
    </location>
</feature>
<feature type="transmembrane region" description="Helical" evidence="1">
    <location>
        <begin position="40"/>
        <end position="56"/>
    </location>
</feature>
<reference evidence="3 4" key="1">
    <citation type="submission" date="2015-07" db="EMBL/GenBank/DDBJ databases">
        <title>Whole genome sequence of Thermanaerothrix daxensis DSM 23592.</title>
        <authorList>
            <person name="Hemp J."/>
            <person name="Ward L.M."/>
            <person name="Pace L.A."/>
            <person name="Fischer W.W."/>
        </authorList>
    </citation>
    <scope>NUCLEOTIDE SEQUENCE [LARGE SCALE GENOMIC DNA]</scope>
    <source>
        <strain evidence="3 4">GNS-1</strain>
    </source>
</reference>
<evidence type="ECO:0000256" key="1">
    <source>
        <dbReference type="SAM" id="Phobius"/>
    </source>
</evidence>
<evidence type="ECO:0000313" key="4">
    <source>
        <dbReference type="Proteomes" id="UP000050544"/>
    </source>
</evidence>
<keyword evidence="1" id="KW-0472">Membrane</keyword>
<keyword evidence="1" id="KW-0812">Transmembrane</keyword>
<dbReference type="Pfam" id="PF01841">
    <property type="entry name" value="Transglut_core"/>
    <property type="match status" value="1"/>
</dbReference>